<proteinExistence type="predicted"/>
<comment type="caution">
    <text evidence="2">The sequence shown here is derived from an EMBL/GenBank/DDBJ whole genome shotgun (WGS) entry which is preliminary data.</text>
</comment>
<sequence length="122" mass="13409">MRNVDELMDQALDAEERELLSSIGDEPGFVERAMGLFGAGTGWMVAFMMAGQTLLFLTGVWAAWGFFEADHPVTQLRWGLPAAVLLLASLAVKLAVAAPIHTNQIMRELKRIELQIALGARR</sequence>
<dbReference type="AlphaFoldDB" id="A0A9X2HLM0"/>
<feature type="transmembrane region" description="Helical" evidence="1">
    <location>
        <begin position="42"/>
        <end position="66"/>
    </location>
</feature>
<keyword evidence="1" id="KW-1133">Transmembrane helix</keyword>
<dbReference type="EMBL" id="JAMLDX010000035">
    <property type="protein sequence ID" value="MCP3733193.1"/>
    <property type="molecule type" value="Genomic_DNA"/>
</dbReference>
<accession>A0A9X2HLM0</accession>
<organism evidence="2 3">
    <name type="scientific">Sphingomonas tagetis</name>
    <dbReference type="NCBI Taxonomy" id="2949092"/>
    <lineage>
        <taxon>Bacteria</taxon>
        <taxon>Pseudomonadati</taxon>
        <taxon>Pseudomonadota</taxon>
        <taxon>Alphaproteobacteria</taxon>
        <taxon>Sphingomonadales</taxon>
        <taxon>Sphingomonadaceae</taxon>
        <taxon>Sphingomonas</taxon>
    </lineage>
</organism>
<keyword evidence="1" id="KW-0812">Transmembrane</keyword>
<evidence type="ECO:0000313" key="3">
    <source>
        <dbReference type="Proteomes" id="UP001139451"/>
    </source>
</evidence>
<protein>
    <submittedName>
        <fullName evidence="2">Uncharacterized protein</fullName>
    </submittedName>
</protein>
<evidence type="ECO:0000313" key="2">
    <source>
        <dbReference type="EMBL" id="MCP3733193.1"/>
    </source>
</evidence>
<keyword evidence="3" id="KW-1185">Reference proteome</keyword>
<name>A0A9X2HLM0_9SPHN</name>
<gene>
    <name evidence="2" type="ORF">M9978_22575</name>
</gene>
<feature type="transmembrane region" description="Helical" evidence="1">
    <location>
        <begin position="78"/>
        <end position="100"/>
    </location>
</feature>
<reference evidence="2" key="1">
    <citation type="submission" date="2022-05" db="EMBL/GenBank/DDBJ databases">
        <title>Sphingomonas sp. strain MG17 Genome sequencing and assembly.</title>
        <authorList>
            <person name="Kim I."/>
        </authorList>
    </citation>
    <scope>NUCLEOTIDE SEQUENCE</scope>
    <source>
        <strain evidence="2">MG17</strain>
    </source>
</reference>
<dbReference type="Proteomes" id="UP001139451">
    <property type="component" value="Unassembled WGS sequence"/>
</dbReference>
<keyword evidence="1" id="KW-0472">Membrane</keyword>
<dbReference type="Pfam" id="PF20556">
    <property type="entry name" value="DUF6768"/>
    <property type="match status" value="1"/>
</dbReference>
<dbReference type="InterPro" id="IPR046659">
    <property type="entry name" value="DUF6768"/>
</dbReference>
<dbReference type="RefSeq" id="WP_254297375.1">
    <property type="nucleotide sequence ID" value="NZ_JAMLDX010000035.1"/>
</dbReference>
<evidence type="ECO:0000256" key="1">
    <source>
        <dbReference type="SAM" id="Phobius"/>
    </source>
</evidence>